<feature type="region of interest" description="Disordered" evidence="1">
    <location>
        <begin position="1"/>
        <end position="93"/>
    </location>
</feature>
<accession>A0AAD4QUX6</accession>
<dbReference type="Proteomes" id="UP001201812">
    <property type="component" value="Unassembled WGS sequence"/>
</dbReference>
<gene>
    <name evidence="2" type="ORF">DdX_22276</name>
</gene>
<feature type="compositionally biased region" description="Basic and acidic residues" evidence="1">
    <location>
        <begin position="1"/>
        <end position="11"/>
    </location>
</feature>
<evidence type="ECO:0000313" key="3">
    <source>
        <dbReference type="Proteomes" id="UP001201812"/>
    </source>
</evidence>
<sequence length="139" mass="15730">MANQRLAERKIAKLSTPQTQIRTPITSQPLKPKPKAAPRTSAPEKSQKPKKAPHKPATEKPSKPMPKRQKPVQPKPKPTPLKDIHFDGPPIRPPERWLDPMLCAPPCLANCLPKRGTVMTPNPFYGMYHYVPHFRSGFY</sequence>
<reference evidence="2" key="1">
    <citation type="submission" date="2022-01" db="EMBL/GenBank/DDBJ databases">
        <title>Genome Sequence Resource for Two Populations of Ditylenchus destructor, the Migratory Endoparasitic Phytonematode.</title>
        <authorList>
            <person name="Zhang H."/>
            <person name="Lin R."/>
            <person name="Xie B."/>
        </authorList>
    </citation>
    <scope>NUCLEOTIDE SEQUENCE</scope>
    <source>
        <strain evidence="2">BazhouSP</strain>
    </source>
</reference>
<protein>
    <submittedName>
        <fullName evidence="2">Uncharacterized protein</fullName>
    </submittedName>
</protein>
<dbReference type="EMBL" id="JAKKPZ010001075">
    <property type="protein sequence ID" value="KAI1690827.1"/>
    <property type="molecule type" value="Genomic_DNA"/>
</dbReference>
<organism evidence="2 3">
    <name type="scientific">Ditylenchus destructor</name>
    <dbReference type="NCBI Taxonomy" id="166010"/>
    <lineage>
        <taxon>Eukaryota</taxon>
        <taxon>Metazoa</taxon>
        <taxon>Ecdysozoa</taxon>
        <taxon>Nematoda</taxon>
        <taxon>Chromadorea</taxon>
        <taxon>Rhabditida</taxon>
        <taxon>Tylenchina</taxon>
        <taxon>Tylenchomorpha</taxon>
        <taxon>Sphaerularioidea</taxon>
        <taxon>Anguinidae</taxon>
        <taxon>Anguininae</taxon>
        <taxon>Ditylenchus</taxon>
    </lineage>
</organism>
<dbReference type="AlphaFoldDB" id="A0AAD4QUX6"/>
<name>A0AAD4QUX6_9BILA</name>
<keyword evidence="3" id="KW-1185">Reference proteome</keyword>
<feature type="compositionally biased region" description="Polar residues" evidence="1">
    <location>
        <begin position="15"/>
        <end position="29"/>
    </location>
</feature>
<evidence type="ECO:0000313" key="2">
    <source>
        <dbReference type="EMBL" id="KAI1690827.1"/>
    </source>
</evidence>
<comment type="caution">
    <text evidence="2">The sequence shown here is derived from an EMBL/GenBank/DDBJ whole genome shotgun (WGS) entry which is preliminary data.</text>
</comment>
<proteinExistence type="predicted"/>
<evidence type="ECO:0000256" key="1">
    <source>
        <dbReference type="SAM" id="MobiDB-lite"/>
    </source>
</evidence>